<keyword evidence="4 6" id="KW-0378">Hydrolase</keyword>
<dbReference type="GO" id="GO:0004519">
    <property type="term" value="F:endonuclease activity"/>
    <property type="evidence" value="ECO:0007669"/>
    <property type="project" value="UniProtKB-KW"/>
</dbReference>
<keyword evidence="8" id="KW-1185">Reference proteome</keyword>
<gene>
    <name evidence="7" type="ORF">L1F33_03385</name>
</gene>
<dbReference type="Gene3D" id="3.40.960.10">
    <property type="entry name" value="VSR Endonuclease"/>
    <property type="match status" value="1"/>
</dbReference>
<dbReference type="NCBIfam" id="TIGR00632">
    <property type="entry name" value="vsr"/>
    <property type="match status" value="1"/>
</dbReference>
<evidence type="ECO:0000256" key="6">
    <source>
        <dbReference type="PIRNR" id="PIRNR018267"/>
    </source>
</evidence>
<dbReference type="EC" id="3.1.-.-" evidence="6"/>
<evidence type="ECO:0000256" key="4">
    <source>
        <dbReference type="ARBA" id="ARBA00022801"/>
    </source>
</evidence>
<dbReference type="EMBL" id="CP092471">
    <property type="protein sequence ID" value="UVI40014.1"/>
    <property type="molecule type" value="Genomic_DNA"/>
</dbReference>
<organism evidence="7 8">
    <name type="scientific">Qipengyuania spongiae</name>
    <dbReference type="NCBI Taxonomy" id="2909673"/>
    <lineage>
        <taxon>Bacteria</taxon>
        <taxon>Pseudomonadati</taxon>
        <taxon>Pseudomonadota</taxon>
        <taxon>Alphaproteobacteria</taxon>
        <taxon>Sphingomonadales</taxon>
        <taxon>Erythrobacteraceae</taxon>
        <taxon>Qipengyuania</taxon>
    </lineage>
</organism>
<evidence type="ECO:0000256" key="1">
    <source>
        <dbReference type="ARBA" id="ARBA00022722"/>
    </source>
</evidence>
<comment type="similarity">
    <text evidence="6">Belongs to the vsr family.</text>
</comment>
<reference evidence="7" key="1">
    <citation type="submission" date="2022-02" db="EMBL/GenBank/DDBJ databases">
        <title>Qipengyuania spongiae sp. nov., isolated from marine sponge.</title>
        <authorList>
            <person name="Li Z."/>
            <person name="Zhang M."/>
        </authorList>
    </citation>
    <scope>NUCLEOTIDE SEQUENCE</scope>
    <source>
        <strain evidence="7">PHS-Z21</strain>
    </source>
</reference>
<accession>A0ABY5T383</accession>
<evidence type="ECO:0000256" key="3">
    <source>
        <dbReference type="ARBA" id="ARBA00022763"/>
    </source>
</evidence>
<keyword evidence="3 6" id="KW-0227">DNA damage</keyword>
<proteinExistence type="inferred from homology"/>
<name>A0ABY5T383_9SPHN</name>
<dbReference type="PIRSF" id="PIRSF018267">
    <property type="entry name" value="VSR_endonuc"/>
    <property type="match status" value="1"/>
</dbReference>
<evidence type="ECO:0000256" key="5">
    <source>
        <dbReference type="ARBA" id="ARBA00023204"/>
    </source>
</evidence>
<sequence>MTDEPVIDPERSRIMRAVGRSRTKPEMVVRRALHAAGYRFVTNYKGLPGSPDIVFTKRRKVIFVHGCFWHRHPGCRLASTPKTRTEFWTAKFDANVERDQAAEAALEAAGWKVFTIWECETRSFESVFDSLTKFLGSPRYA</sequence>
<keyword evidence="2 6" id="KW-0255">Endonuclease</keyword>
<evidence type="ECO:0000313" key="7">
    <source>
        <dbReference type="EMBL" id="UVI40014.1"/>
    </source>
</evidence>
<dbReference type="CDD" id="cd00221">
    <property type="entry name" value="Vsr"/>
    <property type="match status" value="1"/>
</dbReference>
<dbReference type="SUPFAM" id="SSF52980">
    <property type="entry name" value="Restriction endonuclease-like"/>
    <property type="match status" value="1"/>
</dbReference>
<keyword evidence="5 6" id="KW-0234">DNA repair</keyword>
<comment type="function">
    <text evidence="6">May nick specific sequences that contain T:G mispairs resulting from m5C-deamination.</text>
</comment>
<dbReference type="InterPro" id="IPR011335">
    <property type="entry name" value="Restrct_endonuc-II-like"/>
</dbReference>
<dbReference type="InterPro" id="IPR004603">
    <property type="entry name" value="DNA_mismatch_endonuc_vsr"/>
</dbReference>
<evidence type="ECO:0000256" key="2">
    <source>
        <dbReference type="ARBA" id="ARBA00022759"/>
    </source>
</evidence>
<keyword evidence="1 6" id="KW-0540">Nuclease</keyword>
<evidence type="ECO:0000313" key="8">
    <source>
        <dbReference type="Proteomes" id="UP001065265"/>
    </source>
</evidence>
<dbReference type="Pfam" id="PF03852">
    <property type="entry name" value="Vsr"/>
    <property type="match status" value="1"/>
</dbReference>
<dbReference type="Proteomes" id="UP001065265">
    <property type="component" value="Chromosome"/>
</dbReference>
<dbReference type="RefSeq" id="WP_265559906.1">
    <property type="nucleotide sequence ID" value="NZ_CP092471.1"/>
</dbReference>
<protein>
    <recommendedName>
        <fullName evidence="6">Very short patch repair endonuclease</fullName>
        <ecNumber evidence="6">3.1.-.-</ecNumber>
    </recommendedName>
</protein>